<keyword evidence="1" id="KW-0677">Repeat</keyword>
<dbReference type="InterPro" id="IPR056884">
    <property type="entry name" value="NPHP3-like_N"/>
</dbReference>
<gene>
    <name evidence="4" type="ORF">MMYC01_205134</name>
</gene>
<dbReference type="Proteomes" id="UP000078237">
    <property type="component" value="Unassembled WGS sequence"/>
</dbReference>
<evidence type="ECO:0000259" key="3">
    <source>
        <dbReference type="Pfam" id="PF24883"/>
    </source>
</evidence>
<organism evidence="4 5">
    <name type="scientific">Madurella mycetomatis</name>
    <dbReference type="NCBI Taxonomy" id="100816"/>
    <lineage>
        <taxon>Eukaryota</taxon>
        <taxon>Fungi</taxon>
        <taxon>Dikarya</taxon>
        <taxon>Ascomycota</taxon>
        <taxon>Pezizomycotina</taxon>
        <taxon>Sordariomycetes</taxon>
        <taxon>Sordariomycetidae</taxon>
        <taxon>Sordariales</taxon>
        <taxon>Sordariales incertae sedis</taxon>
        <taxon>Madurella</taxon>
    </lineage>
</organism>
<comment type="caution">
    <text evidence="4">The sequence shown here is derived from an EMBL/GenBank/DDBJ whole genome shotgun (WGS) entry which is preliminary data.</text>
</comment>
<protein>
    <submittedName>
        <fullName evidence="4">Vegetative incompatibility protein HET-E-1</fullName>
    </submittedName>
</protein>
<name>A0A175W5A4_9PEZI</name>
<dbReference type="PANTHER" id="PTHR10039:SF17">
    <property type="entry name" value="FUNGAL STAND N-TERMINAL GOODBYE DOMAIN-CONTAINING PROTEIN-RELATED"/>
    <property type="match status" value="1"/>
</dbReference>
<evidence type="ECO:0000313" key="5">
    <source>
        <dbReference type="Proteomes" id="UP000078237"/>
    </source>
</evidence>
<accession>A0A175W5A4</accession>
<dbReference type="InterPro" id="IPR027417">
    <property type="entry name" value="P-loop_NTPase"/>
</dbReference>
<keyword evidence="5" id="KW-1185">Reference proteome</keyword>
<dbReference type="VEuPathDB" id="FungiDB:MMYC01_205134"/>
<dbReference type="Pfam" id="PF24883">
    <property type="entry name" value="NPHP3_N"/>
    <property type="match status" value="1"/>
</dbReference>
<evidence type="ECO:0000313" key="4">
    <source>
        <dbReference type="EMBL" id="KXX78916.1"/>
    </source>
</evidence>
<sequence length="769" mass="85863">MEGVGAAASVIAVIELSAKVTSLCLQYHSAVKNAKSDIERLQGELGRLQTTLQGAQQLLESADGERLWTSQQLRDGLGGCSTQLTDLQAKLQSRLDPQGARKMMRKFGLRALKWPFESRSVDAIIRTLQQYRDTLSAALLIDRATQVLNIAQKQVLSKLPVVESAAFDSHANEHDARCHPDTRVALREDIVRWAEDPQGECIFWLNGMAGTGKSTISRTIAQSFALQGNLGGSFFFKRGERDRGGAARLFTTIAAQLVAKEPDLAVHVQAAIDNDPAVTSKALGDQFEHLILTPLGRLNEYLGSAKGIVLVIDALDECEQDDDIRAIIHLLSRAKTLRTVRLRAFVTSRPELPIRLGFSSISGKYQDLVLHKIPKPIIEHDIAAFLNFRLAEIRDNYNKLSHNEQRLPSGWPGPLAMQALVQMAVPLFIFAATVCRFIEDAGWLDPAGQLAKVLEYQSRTQQSEIDKLDATYRPVLDRLLTCSEAAKRLLLDEFRTVVGSIVLLAEPLSIRSLARLLHIHENVVVRRLMPLHSVLNVPASVDSPVRMFHLSFRDFLVDPNKCETNPFWVDEKARHERIAASCIELLGSHLKEDICDLRMPGTPCKDIEPAVINSHFPSEVQYACRYWVYHLQQSSARIIETHPIFSFLKQHLLHWLEAMGLLGKISEGIAILRSLQALISSNSGAVVSAFVHDATRFILNFRSIIDLCPLQVYSSAIIFAPKKSEVRNIYERYIPRWVSLLPECFTVSNLTSPAPITYIPSLAHFAYHP</sequence>
<evidence type="ECO:0000256" key="1">
    <source>
        <dbReference type="ARBA" id="ARBA00022737"/>
    </source>
</evidence>
<dbReference type="OrthoDB" id="4576410at2759"/>
<dbReference type="STRING" id="100816.A0A175W5A4"/>
<evidence type="ECO:0000256" key="2">
    <source>
        <dbReference type="SAM" id="Coils"/>
    </source>
</evidence>
<proteinExistence type="predicted"/>
<dbReference type="EMBL" id="LCTW02000103">
    <property type="protein sequence ID" value="KXX78916.1"/>
    <property type="molecule type" value="Genomic_DNA"/>
</dbReference>
<feature type="coiled-coil region" evidence="2">
    <location>
        <begin position="31"/>
        <end position="58"/>
    </location>
</feature>
<reference evidence="4 5" key="1">
    <citation type="journal article" date="2016" name="Genome Announc.">
        <title>Genome Sequence of Madurella mycetomatis mm55, Isolated from a Human Mycetoma Case in Sudan.</title>
        <authorList>
            <person name="Smit S."/>
            <person name="Derks M.F."/>
            <person name="Bervoets S."/>
            <person name="Fahal A."/>
            <person name="van Leeuwen W."/>
            <person name="van Belkum A."/>
            <person name="van de Sande W.W."/>
        </authorList>
    </citation>
    <scope>NUCLEOTIDE SEQUENCE [LARGE SCALE GENOMIC DNA]</scope>
    <source>
        <strain evidence="5">mm55</strain>
    </source>
</reference>
<dbReference type="PANTHER" id="PTHR10039">
    <property type="entry name" value="AMELOGENIN"/>
    <property type="match status" value="1"/>
</dbReference>
<dbReference type="Gene3D" id="3.40.50.300">
    <property type="entry name" value="P-loop containing nucleotide triphosphate hydrolases"/>
    <property type="match status" value="1"/>
</dbReference>
<keyword evidence="2" id="KW-0175">Coiled coil</keyword>
<dbReference type="AlphaFoldDB" id="A0A175W5A4"/>
<dbReference type="SUPFAM" id="SSF52540">
    <property type="entry name" value="P-loop containing nucleoside triphosphate hydrolases"/>
    <property type="match status" value="1"/>
</dbReference>
<feature type="domain" description="Nephrocystin 3-like N-terminal" evidence="3">
    <location>
        <begin position="188"/>
        <end position="349"/>
    </location>
</feature>